<gene>
    <name evidence="2" type="ORF">AQUCO_05700067v1</name>
</gene>
<evidence type="ECO:0000313" key="3">
    <source>
        <dbReference type="Proteomes" id="UP000230069"/>
    </source>
</evidence>
<feature type="region of interest" description="Disordered" evidence="1">
    <location>
        <begin position="16"/>
        <end position="40"/>
    </location>
</feature>
<dbReference type="AlphaFoldDB" id="A0A2G5CFU2"/>
<organism evidence="2 3">
    <name type="scientific">Aquilegia coerulea</name>
    <name type="common">Rocky mountain columbine</name>
    <dbReference type="NCBI Taxonomy" id="218851"/>
    <lineage>
        <taxon>Eukaryota</taxon>
        <taxon>Viridiplantae</taxon>
        <taxon>Streptophyta</taxon>
        <taxon>Embryophyta</taxon>
        <taxon>Tracheophyta</taxon>
        <taxon>Spermatophyta</taxon>
        <taxon>Magnoliopsida</taxon>
        <taxon>Ranunculales</taxon>
        <taxon>Ranunculaceae</taxon>
        <taxon>Thalictroideae</taxon>
        <taxon>Aquilegia</taxon>
    </lineage>
</organism>
<dbReference type="OrthoDB" id="1932225at2759"/>
<accession>A0A2G5CFU2</accession>
<sequence length="216" mass="24135">MQPFFPHTKFFSSLKQVEKRLKSEHDNQQGEGTSSSSSLSAPLYLYNTSYDQENQVIINTQEDLDSNPPQEFISHHSSTFDDIQAPSNVVDDEVRVVDHGKNDIQEVLQHLGLLGIENKEMGKSEMKNLRSEDDGNGGIGSFYSKIVGVKGPKNEKEMDRLDGWIKYFLSNNDDEGINVMEPLRLIHLLIGKAVVIANEEKGDSNGDGGFGDMEFP</sequence>
<dbReference type="EMBL" id="KZ305074">
    <property type="protein sequence ID" value="PIA30093.1"/>
    <property type="molecule type" value="Genomic_DNA"/>
</dbReference>
<dbReference type="Proteomes" id="UP000230069">
    <property type="component" value="Unassembled WGS sequence"/>
</dbReference>
<dbReference type="InParanoid" id="A0A2G5CFU2"/>
<keyword evidence="3" id="KW-1185">Reference proteome</keyword>
<feature type="compositionally biased region" description="Basic and acidic residues" evidence="1">
    <location>
        <begin position="16"/>
        <end position="28"/>
    </location>
</feature>
<protein>
    <submittedName>
        <fullName evidence="2">Uncharacterized protein</fullName>
    </submittedName>
</protein>
<name>A0A2G5CFU2_AQUCA</name>
<evidence type="ECO:0000313" key="2">
    <source>
        <dbReference type="EMBL" id="PIA30093.1"/>
    </source>
</evidence>
<reference evidence="2 3" key="1">
    <citation type="submission" date="2017-09" db="EMBL/GenBank/DDBJ databases">
        <title>WGS assembly of Aquilegia coerulea Goldsmith.</title>
        <authorList>
            <person name="Hodges S."/>
            <person name="Kramer E."/>
            <person name="Nordborg M."/>
            <person name="Tomkins J."/>
            <person name="Borevitz J."/>
            <person name="Derieg N."/>
            <person name="Yan J."/>
            <person name="Mihaltcheva S."/>
            <person name="Hayes R.D."/>
            <person name="Rokhsar D."/>
        </authorList>
    </citation>
    <scope>NUCLEOTIDE SEQUENCE [LARGE SCALE GENOMIC DNA]</scope>
    <source>
        <strain evidence="3">cv. Goldsmith</strain>
    </source>
</reference>
<proteinExistence type="predicted"/>
<evidence type="ECO:0000256" key="1">
    <source>
        <dbReference type="SAM" id="MobiDB-lite"/>
    </source>
</evidence>